<dbReference type="PANTHER" id="PTHR12658">
    <property type="entry name" value="BETA-TUBULIN COFACTOR D"/>
    <property type="match status" value="1"/>
</dbReference>
<protein>
    <recommendedName>
        <fullName evidence="2">Tubulin-specific chaperone D</fullName>
    </recommendedName>
</protein>
<dbReference type="InterPro" id="IPR022577">
    <property type="entry name" value="TBCD_C"/>
</dbReference>
<dbReference type="GO" id="GO:0034333">
    <property type="term" value="P:adherens junction assembly"/>
    <property type="evidence" value="ECO:0007669"/>
    <property type="project" value="TreeGrafter"/>
</dbReference>
<evidence type="ECO:0000259" key="7">
    <source>
        <dbReference type="Pfam" id="PF25767"/>
    </source>
</evidence>
<dbReference type="Gene3D" id="1.25.10.10">
    <property type="entry name" value="Leucine-rich Repeat Variant"/>
    <property type="match status" value="2"/>
</dbReference>
<feature type="domain" description="Tubulin-folding cofactor D C-terminal" evidence="6">
    <location>
        <begin position="900"/>
        <end position="1089"/>
    </location>
</feature>
<dbReference type="GO" id="GO:0016328">
    <property type="term" value="C:lateral plasma membrane"/>
    <property type="evidence" value="ECO:0007669"/>
    <property type="project" value="TreeGrafter"/>
</dbReference>
<evidence type="ECO:0000313" key="8">
    <source>
        <dbReference type="Proteomes" id="UP000887566"/>
    </source>
</evidence>
<proteinExistence type="inferred from homology"/>
<dbReference type="Pfam" id="PF25767">
    <property type="entry name" value="ARM_TBCD_2nd"/>
    <property type="match status" value="1"/>
</dbReference>
<feature type="region of interest" description="Disordered" evidence="5">
    <location>
        <begin position="334"/>
        <end position="358"/>
    </location>
</feature>
<evidence type="ECO:0000256" key="3">
    <source>
        <dbReference type="ARBA" id="ARBA00023186"/>
    </source>
</evidence>
<reference evidence="9" key="1">
    <citation type="submission" date="2022-11" db="UniProtKB">
        <authorList>
            <consortium name="WormBaseParasite"/>
        </authorList>
    </citation>
    <scope>IDENTIFICATION</scope>
</reference>
<dbReference type="InterPro" id="IPR016024">
    <property type="entry name" value="ARM-type_fold"/>
</dbReference>
<accession>A0A914WV96</accession>
<dbReference type="Proteomes" id="UP000887566">
    <property type="component" value="Unplaced"/>
</dbReference>
<organism evidence="8 9">
    <name type="scientific">Plectus sambesii</name>
    <dbReference type="NCBI Taxonomy" id="2011161"/>
    <lineage>
        <taxon>Eukaryota</taxon>
        <taxon>Metazoa</taxon>
        <taxon>Ecdysozoa</taxon>
        <taxon>Nematoda</taxon>
        <taxon>Chromadorea</taxon>
        <taxon>Plectida</taxon>
        <taxon>Plectina</taxon>
        <taxon>Plectoidea</taxon>
        <taxon>Plectidae</taxon>
        <taxon>Plectus</taxon>
    </lineage>
</organism>
<evidence type="ECO:0000256" key="2">
    <source>
        <dbReference type="ARBA" id="ARBA00015003"/>
    </source>
</evidence>
<dbReference type="Pfam" id="PF12612">
    <property type="entry name" value="TFCD_C"/>
    <property type="match status" value="1"/>
</dbReference>
<sequence>MAMKNGNVEGEEEEEVIACAAQHLSMAHYGEICAIIDRIPVFAAEADIANCNTEAELNTERYQKLLDLYQEQPHLLDGVLEELMSKLIAHVRASRKERDGLLGSVGNTAFLFLSHLTKVRGYKVMLRYLPHEVVDFEPILSLLEHAVLSTSRTAFSADSQYMLLLWLNILSKNPFELSRFDGDSRVSVVERVIAVCRHYLNNRADRLQTAAALLLAQLVTRPDVKAAHLVPLVRAEVAKLSALPKDLRLHAHAGGPIGTCQLLAQVFKHGKREDLLPLAGETLTTVIDCPFDSADSLLRKLAVKLVQRVGLVLLKPRVAGWRYRRGNRSLADNLAGAGDSASTAQSNGHPGGVEDDEDYDIPEEELELVLGFVLKSLKDKDTVVRWSAAKGVGRVSARLPRESADDVISSLLESCFGPCESDSAWHGGSLALAELARRGYLLPARLPEAVPIVLKALMFSQMQGRHSVGAHVRDAACYICWSFARAYDPDEVAPYVQQLASALLTVTVFDREINVRRAASAAFQENVGRQGSFPHGIEILTVVDYFAVGQKSKCFHDLCVFIGRFPEYTRTLIDHLIEHKCNHWDPNIRLLAAEALRRLTALDPDYVGESILPVLLKRCEASNLFVKQGAMFALGHAVAALLESSTYAIPTTIIDQIARVPIVVAESITSGGKATGGEQLRVGLNVLLRCLAEARFPLDAAGVHLAGWNDALDRNLRDVNEDIRLGAGQAMTHLWTYYHSDSPIERISERLDVKLTFYKRQITDAMVEPERMGGVLALGALTEQLACSSFKRDDDVCVGKVVIDWLADAVASRTDVDEYWAEGRRDAVNAIAAVLGHVGVGRVDVQRVYACYMAALDDYTTNNRGDIGRVLREATMGPMARLLTDAHRAALIDEAAVTAAVAKLIQQSCEKIDSTRRAAATALSSLVHSTDLPLAHRPILHEVYQDLFELEQRGEAPAVDWHMGSCFDRLALLLDCDAYLYHVVLGFVVSAGGVTESTMRSASEALLRHLTVISESPKKMDKFLRTLAGVFADFIKCDRVTIPLMSVLEQILTAGLLQLYEADPDSSSSLSRLVDLTAQEGAAKRNPRKTKSALSVLCGMLQLSSNSKLWSKSAAIIVQSLCSSLPTVRRSTAEQFYEALLTYGCLDNHTEIVMTMLSDTKWDSTDMPQLREIQSEIASRIGVAI</sequence>
<dbReference type="SUPFAM" id="SSF48371">
    <property type="entry name" value="ARM repeat"/>
    <property type="match status" value="1"/>
</dbReference>
<dbReference type="GO" id="GO:0048487">
    <property type="term" value="F:beta-tubulin binding"/>
    <property type="evidence" value="ECO:0007669"/>
    <property type="project" value="InterPro"/>
</dbReference>
<evidence type="ECO:0000313" key="9">
    <source>
        <dbReference type="WBParaSite" id="PSAMB.scaffold5521size11500.g26780.t1"/>
    </source>
</evidence>
<dbReference type="GO" id="GO:0070830">
    <property type="term" value="P:bicellular tight junction assembly"/>
    <property type="evidence" value="ECO:0007669"/>
    <property type="project" value="TreeGrafter"/>
</dbReference>
<dbReference type="GO" id="GO:0005096">
    <property type="term" value="F:GTPase activator activity"/>
    <property type="evidence" value="ECO:0007669"/>
    <property type="project" value="InterPro"/>
</dbReference>
<dbReference type="GO" id="GO:0007021">
    <property type="term" value="P:tubulin complex assembly"/>
    <property type="evidence" value="ECO:0007669"/>
    <property type="project" value="InterPro"/>
</dbReference>
<evidence type="ECO:0000259" key="6">
    <source>
        <dbReference type="Pfam" id="PF12612"/>
    </source>
</evidence>
<evidence type="ECO:0000256" key="1">
    <source>
        <dbReference type="ARBA" id="ARBA00006853"/>
    </source>
</evidence>
<dbReference type="InterPro" id="IPR021133">
    <property type="entry name" value="HEAT_type_2"/>
</dbReference>
<dbReference type="InterPro" id="IPR033162">
    <property type="entry name" value="TBCD"/>
</dbReference>
<dbReference type="PROSITE" id="PS50077">
    <property type="entry name" value="HEAT_REPEAT"/>
    <property type="match status" value="1"/>
</dbReference>
<dbReference type="WBParaSite" id="PSAMB.scaffold5521size11500.g26780.t1">
    <property type="protein sequence ID" value="PSAMB.scaffold5521size11500.g26780.t1"/>
    <property type="gene ID" value="PSAMB.scaffold5521size11500.g26780"/>
</dbReference>
<name>A0A914WV96_9BILA</name>
<keyword evidence="8" id="KW-1185">Reference proteome</keyword>
<keyword evidence="3" id="KW-0143">Chaperone</keyword>
<feature type="repeat" description="HEAT" evidence="4">
    <location>
        <begin position="369"/>
        <end position="406"/>
    </location>
</feature>
<dbReference type="Pfam" id="PF23579">
    <property type="entry name" value="ARM_TBCD"/>
    <property type="match status" value="1"/>
</dbReference>
<feature type="domain" description="Tubulin-folding cofactor D ARM repeats" evidence="7">
    <location>
        <begin position="297"/>
        <end position="537"/>
    </location>
</feature>
<comment type="similarity">
    <text evidence="1">Belongs to the TBCD family.</text>
</comment>
<dbReference type="AlphaFoldDB" id="A0A914WV96"/>
<dbReference type="GO" id="GO:0007023">
    <property type="term" value="P:post-chaperonin tubulin folding pathway"/>
    <property type="evidence" value="ECO:0007669"/>
    <property type="project" value="InterPro"/>
</dbReference>
<evidence type="ECO:0000256" key="5">
    <source>
        <dbReference type="SAM" id="MobiDB-lite"/>
    </source>
</evidence>
<dbReference type="PANTHER" id="PTHR12658:SF0">
    <property type="entry name" value="TUBULIN-SPECIFIC CHAPERONE D"/>
    <property type="match status" value="1"/>
</dbReference>
<dbReference type="GO" id="GO:0000226">
    <property type="term" value="P:microtubule cytoskeleton organization"/>
    <property type="evidence" value="ECO:0007669"/>
    <property type="project" value="TreeGrafter"/>
</dbReference>
<dbReference type="InterPro" id="IPR011989">
    <property type="entry name" value="ARM-like"/>
</dbReference>
<dbReference type="InterPro" id="IPR058033">
    <property type="entry name" value="ARM_TBCD_2nd"/>
</dbReference>
<evidence type="ECO:0000256" key="4">
    <source>
        <dbReference type="PROSITE-ProRule" id="PRU00103"/>
    </source>
</evidence>